<keyword evidence="2" id="KW-0812">Transmembrane</keyword>
<dbReference type="GO" id="GO:0000011">
    <property type="term" value="P:vacuole inheritance"/>
    <property type="evidence" value="ECO:0007669"/>
    <property type="project" value="TreeGrafter"/>
</dbReference>
<feature type="compositionally biased region" description="Basic and acidic residues" evidence="1">
    <location>
        <begin position="232"/>
        <end position="244"/>
    </location>
</feature>
<evidence type="ECO:0000313" key="4">
    <source>
        <dbReference type="Proteomes" id="UP000465221"/>
    </source>
</evidence>
<feature type="compositionally biased region" description="Polar residues" evidence="1">
    <location>
        <begin position="275"/>
        <end position="296"/>
    </location>
</feature>
<feature type="region of interest" description="Disordered" evidence="1">
    <location>
        <begin position="326"/>
        <end position="373"/>
    </location>
</feature>
<accession>A0A8H3S6Q0</accession>
<feature type="compositionally biased region" description="Basic and acidic residues" evidence="1">
    <location>
        <begin position="894"/>
        <end position="907"/>
    </location>
</feature>
<proteinExistence type="predicted"/>
<name>A0A8H3S6Q0_9EURO</name>
<dbReference type="GO" id="GO:0070772">
    <property type="term" value="C:PAS complex"/>
    <property type="evidence" value="ECO:0007669"/>
    <property type="project" value="TreeGrafter"/>
</dbReference>
<feature type="region of interest" description="Disordered" evidence="1">
    <location>
        <begin position="65"/>
        <end position="306"/>
    </location>
</feature>
<feature type="compositionally biased region" description="Polar residues" evidence="1">
    <location>
        <begin position="419"/>
        <end position="431"/>
    </location>
</feature>
<gene>
    <name evidence="3" type="ORF">IFM46972_09440</name>
</gene>
<dbReference type="GO" id="GO:0010513">
    <property type="term" value="P:positive regulation of phosphatidylinositol biosynthetic process"/>
    <property type="evidence" value="ECO:0007669"/>
    <property type="project" value="TreeGrafter"/>
</dbReference>
<feature type="region of interest" description="Disordered" evidence="1">
    <location>
        <begin position="395"/>
        <end position="548"/>
    </location>
</feature>
<feature type="transmembrane region" description="Helical" evidence="2">
    <location>
        <begin position="610"/>
        <end position="634"/>
    </location>
</feature>
<dbReference type="Pfam" id="PF12751">
    <property type="entry name" value="Vac7"/>
    <property type="match status" value="1"/>
</dbReference>
<dbReference type="InterPro" id="IPR024260">
    <property type="entry name" value="Vac7"/>
</dbReference>
<reference evidence="3 4" key="1">
    <citation type="submission" date="2020-01" db="EMBL/GenBank/DDBJ databases">
        <title>Draft genome sequence of Aspergillus udagawae IFM 46972.</title>
        <authorList>
            <person name="Takahashi H."/>
            <person name="Yaguchi T."/>
        </authorList>
    </citation>
    <scope>NUCLEOTIDE SEQUENCE [LARGE SCALE GENOMIC DNA]</scope>
    <source>
        <strain evidence="3 4">IFM 46972</strain>
    </source>
</reference>
<dbReference type="AlphaFoldDB" id="A0A8H3S6Q0"/>
<feature type="compositionally biased region" description="Polar residues" evidence="1">
    <location>
        <begin position="446"/>
        <end position="465"/>
    </location>
</feature>
<keyword evidence="2" id="KW-1133">Transmembrane helix</keyword>
<feature type="compositionally biased region" description="Polar residues" evidence="1">
    <location>
        <begin position="215"/>
        <end position="227"/>
    </location>
</feature>
<feature type="compositionally biased region" description="Low complexity" evidence="1">
    <location>
        <begin position="79"/>
        <end position="90"/>
    </location>
</feature>
<dbReference type="PANTHER" id="PTHR28258">
    <property type="entry name" value="VACUOLAR SEGREGATION PROTEIN 7"/>
    <property type="match status" value="1"/>
</dbReference>
<evidence type="ECO:0000256" key="2">
    <source>
        <dbReference type="SAM" id="Phobius"/>
    </source>
</evidence>
<dbReference type="PANTHER" id="PTHR28258:SF1">
    <property type="entry name" value="VACUOLAR SEGREGATION PROTEIN 7"/>
    <property type="match status" value="1"/>
</dbReference>
<comment type="caution">
    <text evidence="3">The sequence shown here is derived from an EMBL/GenBank/DDBJ whole genome shotgun (WGS) entry which is preliminary data.</text>
</comment>
<feature type="compositionally biased region" description="Basic and acidic residues" evidence="1">
    <location>
        <begin position="265"/>
        <end position="274"/>
    </location>
</feature>
<dbReference type="GO" id="GO:1903778">
    <property type="term" value="P:protein localization to vacuolar membrane"/>
    <property type="evidence" value="ECO:0007669"/>
    <property type="project" value="TreeGrafter"/>
</dbReference>
<dbReference type="GO" id="GO:0000329">
    <property type="term" value="C:fungal-type vacuole membrane"/>
    <property type="evidence" value="ECO:0007669"/>
    <property type="project" value="TreeGrafter"/>
</dbReference>
<organism evidence="3 4">
    <name type="scientific">Aspergillus udagawae</name>
    <dbReference type="NCBI Taxonomy" id="91492"/>
    <lineage>
        <taxon>Eukaryota</taxon>
        <taxon>Fungi</taxon>
        <taxon>Dikarya</taxon>
        <taxon>Ascomycota</taxon>
        <taxon>Pezizomycotina</taxon>
        <taxon>Eurotiomycetes</taxon>
        <taxon>Eurotiomycetidae</taxon>
        <taxon>Eurotiales</taxon>
        <taxon>Aspergillaceae</taxon>
        <taxon>Aspergillus</taxon>
        <taxon>Aspergillus subgen. Fumigati</taxon>
    </lineage>
</organism>
<sequence length="907" mass="98627">MAAESERSPYPNGSSGGSSVAQEDEAASFASRRSASESDMVEMPRSAFKSQTQASLLAQLPKLSSAVPGISAPPSATNSALSSRESSPVRSSRRARNPTSAPRSSRSRRNSQNRSPQRSIPVPTATAVQRALSQPSKPLVLSASPNVEPSSNVPSPEKSSNMPLWGSTPPNTSSKRSLPPSDDLAARGDRSAPRNVSSRINAPGSALETVEEMTSDPSTPSADTILNQPLPEEPKLQKIDEDTTPKASRHNNNVESGSDSGGNKSSERMEDTRRWVSTGTRGSESLMSKRSTTSLSGARGKPAEGSVHNMIVETETVTSIPQVSLGVVPGERGSSGRVDSGTLRMKPSTETIRPRKEKRKTRKPAALTSGAASSKADIFEAKVASAVDEADVSDSDETFVYESNPPDPYPVRQNRYHSRTPSATSMASQVDQLAGRARHSMRDSTHSITGKRSMKFTNNTYNSSVDGDAGDESGRPSRVDNGTHTPRHHHIGRYGRNSNVYPSLFDNDSPFPQSQAHAKSPRHFIGSGLRQSRHANSRTLPNYRTINGSKQTGDMYPYDFDAEGADDERTPLVGSTRVSRSRHGGRRPGSASLRQMEYMQQRQRGYFSRYGVCLIIGLLLFLVIGGATSFIVGITKPLMDVQVLAIQNVLASEQEIMLDLSVQAVNPNLFPVAVDDMDVNIFARSRFVGTDKLWRDHGSDQDDFPRTERSRKRAEMAQLARCGRDTECTRGVLARDSLNGGVDKGTDPIPTDPAGDPQTMLLGRVFHFDSPLAFEPSPWNHVPTTSKGQIRLARPGNRTEEGGTERWERVLQHPFELIVRGVIKYQLPLSSRFYSSPVSSSVKVVPNDDNDDTPDPGSGKNDTASISTSRLYRRSLSDRSLKYSGSWSSGGFRVGRDASDHELRPPR</sequence>
<feature type="region of interest" description="Disordered" evidence="1">
    <location>
        <begin position="777"/>
        <end position="805"/>
    </location>
</feature>
<evidence type="ECO:0000256" key="1">
    <source>
        <dbReference type="SAM" id="MobiDB-lite"/>
    </source>
</evidence>
<feature type="compositionally biased region" description="Low complexity" evidence="1">
    <location>
        <begin position="142"/>
        <end position="161"/>
    </location>
</feature>
<feature type="compositionally biased region" description="Polar residues" evidence="1">
    <location>
        <begin position="537"/>
        <end position="548"/>
    </location>
</feature>
<dbReference type="Proteomes" id="UP000465221">
    <property type="component" value="Unassembled WGS sequence"/>
</dbReference>
<protein>
    <submittedName>
        <fullName evidence="3">Vacuolar segregation protein 7</fullName>
    </submittedName>
</protein>
<feature type="compositionally biased region" description="Low complexity" evidence="1">
    <location>
        <begin position="838"/>
        <end position="847"/>
    </location>
</feature>
<feature type="compositionally biased region" description="Polar residues" evidence="1">
    <location>
        <begin position="250"/>
        <end position="264"/>
    </location>
</feature>
<dbReference type="EMBL" id="BLKC01000093">
    <property type="protein sequence ID" value="GFF52024.1"/>
    <property type="molecule type" value="Genomic_DNA"/>
</dbReference>
<keyword evidence="2" id="KW-0472">Membrane</keyword>
<feature type="region of interest" description="Disordered" evidence="1">
    <location>
        <begin position="1"/>
        <end position="53"/>
    </location>
</feature>
<feature type="region of interest" description="Disordered" evidence="1">
    <location>
        <begin position="838"/>
        <end position="907"/>
    </location>
</feature>
<evidence type="ECO:0000313" key="3">
    <source>
        <dbReference type="EMBL" id="GFF52024.1"/>
    </source>
</evidence>